<evidence type="ECO:0000313" key="2">
    <source>
        <dbReference type="EMBL" id="KAF9471181.1"/>
    </source>
</evidence>
<reference evidence="2" key="1">
    <citation type="submission" date="2020-11" db="EMBL/GenBank/DDBJ databases">
        <authorList>
            <consortium name="DOE Joint Genome Institute"/>
            <person name="Ahrendt S."/>
            <person name="Riley R."/>
            <person name="Andreopoulos W."/>
            <person name="Labutti K."/>
            <person name="Pangilinan J."/>
            <person name="Ruiz-Duenas F.J."/>
            <person name="Barrasa J.M."/>
            <person name="Sanchez-Garcia M."/>
            <person name="Camarero S."/>
            <person name="Miyauchi S."/>
            <person name="Serrano A."/>
            <person name="Linde D."/>
            <person name="Babiker R."/>
            <person name="Drula E."/>
            <person name="Ayuso-Fernandez I."/>
            <person name="Pacheco R."/>
            <person name="Padilla G."/>
            <person name="Ferreira P."/>
            <person name="Barriuso J."/>
            <person name="Kellner H."/>
            <person name="Castanera R."/>
            <person name="Alfaro M."/>
            <person name="Ramirez L."/>
            <person name="Pisabarro A.G."/>
            <person name="Kuo A."/>
            <person name="Tritt A."/>
            <person name="Lipzen A."/>
            <person name="He G."/>
            <person name="Yan M."/>
            <person name="Ng V."/>
            <person name="Cullen D."/>
            <person name="Martin F."/>
            <person name="Rosso M.-N."/>
            <person name="Henrissat B."/>
            <person name="Hibbett D."/>
            <person name="Martinez A.T."/>
            <person name="Grigoriev I.V."/>
        </authorList>
    </citation>
    <scope>NUCLEOTIDE SEQUENCE</scope>
    <source>
        <strain evidence="2">CIRM-BRFM 674</strain>
    </source>
</reference>
<dbReference type="Pfam" id="PF18758">
    <property type="entry name" value="KDZ"/>
    <property type="match status" value="1"/>
</dbReference>
<feature type="compositionally biased region" description="Basic residues" evidence="1">
    <location>
        <begin position="546"/>
        <end position="555"/>
    </location>
</feature>
<dbReference type="EMBL" id="MU155740">
    <property type="protein sequence ID" value="KAF9471181.1"/>
    <property type="molecule type" value="Genomic_DNA"/>
</dbReference>
<evidence type="ECO:0000313" key="3">
    <source>
        <dbReference type="Proteomes" id="UP000807469"/>
    </source>
</evidence>
<dbReference type="OrthoDB" id="3056576at2759"/>
<gene>
    <name evidence="2" type="ORF">BDN70DRAFT_998707</name>
</gene>
<proteinExistence type="predicted"/>
<feature type="region of interest" description="Disordered" evidence="1">
    <location>
        <begin position="530"/>
        <end position="570"/>
    </location>
</feature>
<name>A0A9P5YNS0_9AGAR</name>
<dbReference type="InterPro" id="IPR040521">
    <property type="entry name" value="KDZ"/>
</dbReference>
<dbReference type="AlphaFoldDB" id="A0A9P5YNS0"/>
<accession>A0A9P5YNS0</accession>
<keyword evidence="3" id="KW-1185">Reference proteome</keyword>
<feature type="region of interest" description="Disordered" evidence="1">
    <location>
        <begin position="479"/>
        <end position="499"/>
    </location>
</feature>
<dbReference type="Proteomes" id="UP000807469">
    <property type="component" value="Unassembled WGS sequence"/>
</dbReference>
<evidence type="ECO:0000256" key="1">
    <source>
        <dbReference type="SAM" id="MobiDB-lite"/>
    </source>
</evidence>
<comment type="caution">
    <text evidence="2">The sequence shown here is derived from an EMBL/GenBank/DDBJ whole genome shotgun (WGS) entry which is preliminary data.</text>
</comment>
<protein>
    <submittedName>
        <fullName evidence="2">Uncharacterized protein</fullName>
    </submittedName>
</protein>
<sequence length="688" mass="77003">MFDTLNTKIDCPIKAVKSQNKCADNLAETGVINVQCPDVIVRSTVDLQRGERYANTDFAVKRALEQNVDPVTGNPRFNNAGYLCSYDMSCSYSVHMFDRFSERFPHLAPAIDRITFSIPLVHVNNHKENCVYQYACSYITHAGHFHGETAEHEWAELNQVATQTRQINSGHRQDVLIDHHGDWNWKKVANMAATLTNEIVHARKLFSQKREQFLSLSQIFAEYVPVWELEDRSLRTVGADRQIDVLFPYHTSLLVPSQAKLFAVLASPSGNSTDFEQDFPSLQVRSTLAVAVINEALYIEHAQRKVSLLCSDLESDSSDLAKARKRLRGRIDEWRKSQQDLLGGILTNLQSLSISQSLSESTVDKPECESLYLPSSLTATQIDEYDLLSKPSTLRQGMMYDAIRAIHLLRKACDALNWDSHKNARGQLEKTRAGEKVLIPEKKIAAEIANYNACRVALVALGGTTYAEMLPTMTVQDTYRKSTHTRREPGDSKLNNGRIYNTGVTAGAKVRPIRSLHSGVEMASGSAALAGTQGIQTKPRNDKKAAKGPKGKRKQSYNSSDEESTLEIIPSTDASQIQSGWIWRIEPLKKLSSEEIQEWSNESKVIEYNGFAQKRKCYAGKKSMNANRHNSCAVSEVLQPHLVSGPNSQIRIMVTLVASLMREKLLHDMQSLSMMRSSVLAQQATDIL</sequence>
<organism evidence="2 3">
    <name type="scientific">Pholiota conissans</name>
    <dbReference type="NCBI Taxonomy" id="109636"/>
    <lineage>
        <taxon>Eukaryota</taxon>
        <taxon>Fungi</taxon>
        <taxon>Dikarya</taxon>
        <taxon>Basidiomycota</taxon>
        <taxon>Agaricomycotina</taxon>
        <taxon>Agaricomycetes</taxon>
        <taxon>Agaricomycetidae</taxon>
        <taxon>Agaricales</taxon>
        <taxon>Agaricineae</taxon>
        <taxon>Strophariaceae</taxon>
        <taxon>Pholiota</taxon>
    </lineage>
</organism>